<proteinExistence type="predicted"/>
<dbReference type="PANTHER" id="PTHR42831">
    <property type="entry name" value="FE-S PROTEIN MATURATION AUXILIARY FACTOR YITW"/>
    <property type="match status" value="1"/>
</dbReference>
<evidence type="ECO:0000313" key="2">
    <source>
        <dbReference type="EMBL" id="SIR58021.1"/>
    </source>
</evidence>
<dbReference type="EMBL" id="FTMX01000004">
    <property type="protein sequence ID" value="SIR58021.1"/>
    <property type="molecule type" value="Genomic_DNA"/>
</dbReference>
<name>A0A9X8RAG0_9BACI</name>
<gene>
    <name evidence="2" type="ORF">SAMN05878482_104346</name>
</gene>
<accession>A0A9X8RAG0</accession>
<dbReference type="Pfam" id="PF01883">
    <property type="entry name" value="FeS_assembly_P"/>
    <property type="match status" value="1"/>
</dbReference>
<dbReference type="InterPro" id="IPR052339">
    <property type="entry name" value="Fe-S_Maturation_MIP18"/>
</dbReference>
<evidence type="ECO:0000313" key="3">
    <source>
        <dbReference type="Proteomes" id="UP000185829"/>
    </source>
</evidence>
<evidence type="ECO:0000259" key="1">
    <source>
        <dbReference type="Pfam" id="PF01883"/>
    </source>
</evidence>
<protein>
    <submittedName>
        <fullName evidence="2">Metal-sulfur cluster biosynthetic enzyme</fullName>
    </submittedName>
</protein>
<dbReference type="SUPFAM" id="SSF117916">
    <property type="entry name" value="Fe-S cluster assembly (FSCA) domain-like"/>
    <property type="match status" value="1"/>
</dbReference>
<dbReference type="InterPro" id="IPR034904">
    <property type="entry name" value="FSCA_dom_sf"/>
</dbReference>
<dbReference type="AlphaFoldDB" id="A0A9X8RAG0"/>
<dbReference type="Gene3D" id="3.30.300.130">
    <property type="entry name" value="Fe-S cluster assembly (FSCA)"/>
    <property type="match status" value="1"/>
</dbReference>
<feature type="domain" description="MIP18 family-like" evidence="1">
    <location>
        <begin position="13"/>
        <end position="80"/>
    </location>
</feature>
<dbReference type="InterPro" id="IPR002744">
    <property type="entry name" value="MIP18-like"/>
</dbReference>
<comment type="caution">
    <text evidence="2">The sequence shown here is derived from an EMBL/GenBank/DDBJ whole genome shotgun (WGS) entry which is preliminary data.</text>
</comment>
<organism evidence="2 3">
    <name type="scientific">Peribacillus simplex</name>
    <dbReference type="NCBI Taxonomy" id="1478"/>
    <lineage>
        <taxon>Bacteria</taxon>
        <taxon>Bacillati</taxon>
        <taxon>Bacillota</taxon>
        <taxon>Bacilli</taxon>
        <taxon>Bacillales</taxon>
        <taxon>Bacillaceae</taxon>
        <taxon>Peribacillus</taxon>
    </lineage>
</organism>
<dbReference type="PANTHER" id="PTHR42831:SF1">
    <property type="entry name" value="FE-S PROTEIN MATURATION AUXILIARY FACTOR YITW"/>
    <property type="match status" value="1"/>
</dbReference>
<dbReference type="RefSeq" id="WP_076368863.1">
    <property type="nucleotide sequence ID" value="NZ_CP126106.1"/>
</dbReference>
<dbReference type="Proteomes" id="UP000185829">
    <property type="component" value="Unassembled WGS sequence"/>
</dbReference>
<reference evidence="2 3" key="1">
    <citation type="submission" date="2017-01" db="EMBL/GenBank/DDBJ databases">
        <authorList>
            <person name="Varghese N."/>
            <person name="Submissions S."/>
        </authorList>
    </citation>
    <scope>NUCLEOTIDE SEQUENCE [LARGE SCALE GENOMIC DNA]</scope>
    <source>
        <strain evidence="2 3">RUG2-6</strain>
    </source>
</reference>
<sequence length="108" mass="12024">MGGVLYKDPVLIHALQEVSDPEFPISIVDMGLIYGVEKQGDTAYVTMTYTSTGCGCMQWIESDIKKRLLQEESVHAVEIEVVWSPAWTVDQMSEAGRQILKSWGVSSK</sequence>